<organism evidence="2 3">
    <name type="scientific">Aliidiomarina taiwanensis</name>
    <dbReference type="NCBI Taxonomy" id="946228"/>
    <lineage>
        <taxon>Bacteria</taxon>
        <taxon>Pseudomonadati</taxon>
        <taxon>Pseudomonadota</taxon>
        <taxon>Gammaproteobacteria</taxon>
        <taxon>Alteromonadales</taxon>
        <taxon>Idiomarinaceae</taxon>
        <taxon>Aliidiomarina</taxon>
    </lineage>
</organism>
<feature type="chain" id="PRO_5019567527" evidence="1">
    <location>
        <begin position="20"/>
        <end position="140"/>
    </location>
</feature>
<feature type="signal peptide" evidence="1">
    <location>
        <begin position="1"/>
        <end position="19"/>
    </location>
</feature>
<keyword evidence="3" id="KW-1185">Reference proteome</keyword>
<dbReference type="Proteomes" id="UP000286976">
    <property type="component" value="Unassembled WGS sequence"/>
</dbReference>
<proteinExistence type="predicted"/>
<comment type="caution">
    <text evidence="2">The sequence shown here is derived from an EMBL/GenBank/DDBJ whole genome shotgun (WGS) entry which is preliminary data.</text>
</comment>
<evidence type="ECO:0000256" key="1">
    <source>
        <dbReference type="SAM" id="SignalP"/>
    </source>
</evidence>
<reference evidence="2 3" key="1">
    <citation type="journal article" date="2011" name="Front. Microbiol.">
        <title>Genomic signatures of strain selection and enhancement in Bacillus atrophaeus var. globigii, a historical biowarfare simulant.</title>
        <authorList>
            <person name="Gibbons H.S."/>
            <person name="Broomall S.M."/>
            <person name="McNew L.A."/>
            <person name="Daligault H."/>
            <person name="Chapman C."/>
            <person name="Bruce D."/>
            <person name="Karavis M."/>
            <person name="Krepps M."/>
            <person name="McGregor P.A."/>
            <person name="Hong C."/>
            <person name="Park K.H."/>
            <person name="Akmal A."/>
            <person name="Feldman A."/>
            <person name="Lin J.S."/>
            <person name="Chang W.E."/>
            <person name="Higgs B.W."/>
            <person name="Demirev P."/>
            <person name="Lindquist J."/>
            <person name="Liem A."/>
            <person name="Fochler E."/>
            <person name="Read T.D."/>
            <person name="Tapia R."/>
            <person name="Johnson S."/>
            <person name="Bishop-Lilly K.A."/>
            <person name="Detter C."/>
            <person name="Han C."/>
            <person name="Sozhamannan S."/>
            <person name="Rosenzweig C.N."/>
            <person name="Skowronski E.W."/>
        </authorList>
    </citation>
    <scope>NUCLEOTIDE SEQUENCE [LARGE SCALE GENOMIC DNA]</scope>
    <source>
        <strain evidence="2 3">AIT1</strain>
    </source>
</reference>
<name>A0A432WVT4_9GAMM</name>
<dbReference type="EMBL" id="PIPQ01000010">
    <property type="protein sequence ID" value="RUO37871.1"/>
    <property type="molecule type" value="Genomic_DNA"/>
</dbReference>
<evidence type="ECO:0000313" key="2">
    <source>
        <dbReference type="EMBL" id="RUO37871.1"/>
    </source>
</evidence>
<keyword evidence="1" id="KW-0732">Signal</keyword>
<accession>A0A432WVT4</accession>
<sequence length="140" mass="15524">MRLSLLILLCIIYLPNTLAATKKAAMSELQPLLTAHKIKTEYPLTLFFNSQGEHTYSHAGTLDDSLIAVNISEHNTPISTLHFNEISEKIPVNTLGKNGTAILFTIDENICPACATEKEALEQFGKHNFSSVSHILVEFR</sequence>
<dbReference type="AlphaFoldDB" id="A0A432WVT4"/>
<evidence type="ECO:0000313" key="3">
    <source>
        <dbReference type="Proteomes" id="UP000286976"/>
    </source>
</evidence>
<gene>
    <name evidence="2" type="ORF">CWE15_10945</name>
</gene>
<protein>
    <submittedName>
        <fullName evidence="2">Uncharacterized protein</fullName>
    </submittedName>
</protein>